<reference evidence="2 3" key="1">
    <citation type="submission" date="2017-11" db="EMBL/GenBank/DDBJ databases">
        <title>Evolution of Phototrophy in the Chloroflexi Phylum Driven by Horizontal Gene Transfer.</title>
        <authorList>
            <person name="Ward L.M."/>
            <person name="Hemp J."/>
            <person name="Shih P.M."/>
            <person name="Mcglynn S.E."/>
            <person name="Fischer W."/>
        </authorList>
    </citation>
    <scope>NUCLEOTIDE SEQUENCE [LARGE SCALE GENOMIC DNA]</scope>
    <source>
        <strain evidence="2">CP2_2F</strain>
    </source>
</reference>
<evidence type="ECO:0000313" key="3">
    <source>
        <dbReference type="Proteomes" id="UP000228921"/>
    </source>
</evidence>
<organism evidence="2 3">
    <name type="scientific">Candidatus Thermofonsia Clade 1 bacterium</name>
    <dbReference type="NCBI Taxonomy" id="2364210"/>
    <lineage>
        <taxon>Bacteria</taxon>
        <taxon>Bacillati</taxon>
        <taxon>Chloroflexota</taxon>
        <taxon>Candidatus Thermofontia</taxon>
        <taxon>Candidatus Thermofonsia Clade 1</taxon>
    </lineage>
</organism>
<proteinExistence type="predicted"/>
<evidence type="ECO:0000259" key="1">
    <source>
        <dbReference type="Pfam" id="PF13579"/>
    </source>
</evidence>
<dbReference type="InterPro" id="IPR028098">
    <property type="entry name" value="Glyco_trans_4-like_N"/>
</dbReference>
<protein>
    <submittedName>
        <fullName evidence="2">Glycosyl transferase family 1</fullName>
    </submittedName>
</protein>
<dbReference type="Proteomes" id="UP000228921">
    <property type="component" value="Unassembled WGS sequence"/>
</dbReference>
<dbReference type="SUPFAM" id="SSF53756">
    <property type="entry name" value="UDP-Glycosyltransferase/glycogen phosphorylase"/>
    <property type="match status" value="1"/>
</dbReference>
<dbReference type="PANTHER" id="PTHR12526:SF600">
    <property type="entry name" value="GLYCOSYL TRANSFERASE GROUP 1"/>
    <property type="match status" value="1"/>
</dbReference>
<dbReference type="AlphaFoldDB" id="A0A2M8P317"/>
<dbReference type="Pfam" id="PF13579">
    <property type="entry name" value="Glyco_trans_4_4"/>
    <property type="match status" value="1"/>
</dbReference>
<dbReference type="Pfam" id="PF13692">
    <property type="entry name" value="Glyco_trans_1_4"/>
    <property type="match status" value="1"/>
</dbReference>
<dbReference type="CDD" id="cd03801">
    <property type="entry name" value="GT4_PimA-like"/>
    <property type="match status" value="1"/>
</dbReference>
<feature type="domain" description="Glycosyltransferase subfamily 4-like N-terminal" evidence="1">
    <location>
        <begin position="44"/>
        <end position="241"/>
    </location>
</feature>
<dbReference type="Gene3D" id="3.40.50.2000">
    <property type="entry name" value="Glycogen Phosphorylase B"/>
    <property type="match status" value="2"/>
</dbReference>
<comment type="caution">
    <text evidence="2">The sequence shown here is derived from an EMBL/GenBank/DDBJ whole genome shotgun (WGS) entry which is preliminary data.</text>
</comment>
<dbReference type="PANTHER" id="PTHR12526">
    <property type="entry name" value="GLYCOSYLTRANSFERASE"/>
    <property type="match status" value="1"/>
</dbReference>
<evidence type="ECO:0000313" key="2">
    <source>
        <dbReference type="EMBL" id="PJF31942.1"/>
    </source>
</evidence>
<gene>
    <name evidence="2" type="ORF">CUN51_03100</name>
</gene>
<dbReference type="GO" id="GO:0016757">
    <property type="term" value="F:glycosyltransferase activity"/>
    <property type="evidence" value="ECO:0007669"/>
    <property type="project" value="TreeGrafter"/>
</dbReference>
<keyword evidence="2" id="KW-0808">Transferase</keyword>
<name>A0A2M8P317_9CHLR</name>
<dbReference type="EMBL" id="PGTK01000002">
    <property type="protein sequence ID" value="PJF31942.1"/>
    <property type="molecule type" value="Genomic_DNA"/>
</dbReference>
<sequence length="439" mass="48889">MAQDGTGRLERLSPRIERFLSYHDERAFMRILFLTSQVPYPPHGGGALRVYGLLHGLHGAGHQLDLLTFSEPSAPTPEQTPLGAFCQCIRSVPYTPRSARQRLHDLLFTRHADLARRFESVEYAAALRDQLRAARYDVIHMQSLEMAAYLPLLRAAAPQARLIYDAYNAEYDLQRSIFAVDRRQVARLPQALYSFIQWRRLVRFERAVCRDSDAVIAVSEADAAALRKLTPEKEIAVVPNGIFTADYAQPTQCLNLGDSALLFTGTMNYRPNVDAVLWFVEHVLDRVRQAVPSARLFIVGNKPHPRLDAIRQRPDVEITGFVQDVTPFLHSAAIYIAPLRMGSGTRLKLLQAMAVGCAIVSTSVGAQGIALQNGREAIIADDALSFAQAIIGLLNDSERRAALGAAARQLVQAHYDWSVILPCLLKLYERLGLERTPVS</sequence>
<accession>A0A2M8P317</accession>